<feature type="transmembrane region" description="Helical" evidence="6">
    <location>
        <begin position="277"/>
        <end position="295"/>
    </location>
</feature>
<evidence type="ECO:0000313" key="8">
    <source>
        <dbReference type="Proteomes" id="UP000265140"/>
    </source>
</evidence>
<keyword evidence="4 6" id="KW-0472">Membrane</keyword>
<comment type="subcellular location">
    <subcellularLocation>
        <location evidence="1">Membrane</location>
        <topology evidence="1">Multi-pass membrane protein</topology>
    </subcellularLocation>
</comment>
<evidence type="ECO:0000256" key="1">
    <source>
        <dbReference type="ARBA" id="ARBA00004141"/>
    </source>
</evidence>
<reference evidence="7" key="3">
    <citation type="submission" date="2025-09" db="UniProtKB">
        <authorList>
            <consortium name="Ensembl"/>
        </authorList>
    </citation>
    <scope>IDENTIFICATION</scope>
</reference>
<feature type="transmembrane region" description="Helical" evidence="6">
    <location>
        <begin position="473"/>
        <end position="495"/>
    </location>
</feature>
<feature type="compositionally biased region" description="Polar residues" evidence="5">
    <location>
        <begin position="719"/>
        <end position="734"/>
    </location>
</feature>
<feature type="transmembrane region" description="Helical" evidence="6">
    <location>
        <begin position="532"/>
        <end position="553"/>
    </location>
</feature>
<dbReference type="Ensembl" id="ENSELUT00000097997.1">
    <property type="protein sequence ID" value="ENSELUP00000092095.1"/>
    <property type="gene ID" value="ENSELUG00000041527.1"/>
</dbReference>
<feature type="compositionally biased region" description="Polar residues" evidence="5">
    <location>
        <begin position="884"/>
        <end position="893"/>
    </location>
</feature>
<dbReference type="PANTHER" id="PTHR24064">
    <property type="entry name" value="SOLUTE CARRIER FAMILY 22 MEMBER"/>
    <property type="match status" value="1"/>
</dbReference>
<gene>
    <name evidence="7" type="primary">SLC22A23</name>
</gene>
<evidence type="ECO:0000313" key="7">
    <source>
        <dbReference type="Ensembl" id="ENSELUP00000092095.1"/>
    </source>
</evidence>
<evidence type="ECO:0000256" key="5">
    <source>
        <dbReference type="SAM" id="MobiDB-lite"/>
    </source>
</evidence>
<sequence length="1156" mass="123985">MSETAMAVVQLETEDHQPENGFVSPETESPGLLTRIDHSVLPFLGGFGKYQRQLIVLTWIPALFIGFSQYSDEFLLAQPNNTCVPPAANMTNLTKSPSSLFHGPNNSFPRTAAYVYTNGTHNETARHLQHCMCKEWTFELHTGLMQNVVTKWSLVCDSAWKVHIAKFSLLVGSIFGYLVFGVLADWFGRHPVMIISVLFMLVFGLTVAFSVNVPMFSTLRFFEGFCLAGIALSLYILRIELCLPAWRFPMTMVASFVVLGGQLLMPGMAYLCRDWQVLQAVIICPLLLMLSYIWIFPESLRWLLATQQYGRSKSIIGHILKKNQVNTEQDSDHILSELQRALPKKPKKTCIVKMVGTRNLWKNIVVLCVNSLTGYGIHHCFARSMMDHHETHESTMFHNFYADYYTMAGIAVASCVALCPAVGVMGRRGGLLMFMIVTALASLLQLGLLNLLGKYSVHLNIERSDTLHKNFSIAFSIIGMFSSHAVSNLSIFFCAEITPTVIRGGGLGLVLASAGFGMLTAPIMELHNQKGYFLHHIIFACCTLICIICILLLPETRYQPLPETLADGECYTRVGSAPLLPSRKTGEQHFLLAPPDSGRDHGQVHDTPLHHAATAAISTMDSTTSSAVDLTGPLAATEIELKSIVPDPDVGSPAKTDHNGRSVPPPSGTPRVVLDKRGVVGASKQHLSSTPRHKAPTSSDPLLKSPGDSAHPPLIHSVAPSSTFTGENETTQSPTEDITIELLRQVPASISVNTIPPLSETLPISLLDSASPAVFDSTSTSIIDPSVPPVIESTPTSTLDPSVPPVIESTPTSTLDPSVPPVIESTPTSTLDPSVPPVIESSHASTLDPSIPPVIESTATSLSAPEVIEHPPISTLDPSISPVVESTPTSTLDPSIPPVIESTATSLSAPEVIEHPPISTSDSPVPPVIETTPTLDSPIPPVIETTPTLDSTIPHVIGTTEPVESSTPPVHECVTVIDSTDPITTDSIIPILINSVDDKHPPPPSTSDSAIPLFTESVPPHFDSSSPCVYNVVVPPPSPVHAPMPPPLPPPNHSVQTPTTTVDCSTPAVINTVHPPTADCTTLPITDIVEPLSLDCTTPRVIGSVLPNVTDTETTEAAPASTVMDCTVSSPIDSGIVPVLDCTISENSSINGVASS</sequence>
<feature type="transmembrane region" description="Helical" evidence="6">
    <location>
        <begin position="221"/>
        <end position="239"/>
    </location>
</feature>
<evidence type="ECO:0008006" key="9">
    <source>
        <dbReference type="Google" id="ProtNLM"/>
    </source>
</evidence>
<evidence type="ECO:0000256" key="2">
    <source>
        <dbReference type="ARBA" id="ARBA00022692"/>
    </source>
</evidence>
<feature type="region of interest" description="Disordered" evidence="5">
    <location>
        <begin position="786"/>
        <end position="835"/>
    </location>
</feature>
<feature type="region of interest" description="Disordered" evidence="5">
    <location>
        <begin position="643"/>
        <end position="734"/>
    </location>
</feature>
<feature type="transmembrane region" description="Helical" evidence="6">
    <location>
        <begin position="431"/>
        <end position="453"/>
    </location>
</feature>
<name>A0AAY5KUW4_ESOLU</name>
<proteinExistence type="predicted"/>
<keyword evidence="2 6" id="KW-0812">Transmembrane</keyword>
<keyword evidence="3 6" id="KW-1133">Transmembrane helix</keyword>
<feature type="transmembrane region" description="Helical" evidence="6">
    <location>
        <begin position="193"/>
        <end position="214"/>
    </location>
</feature>
<organism evidence="7 8">
    <name type="scientific">Esox lucius</name>
    <name type="common">Northern pike</name>
    <dbReference type="NCBI Taxonomy" id="8010"/>
    <lineage>
        <taxon>Eukaryota</taxon>
        <taxon>Metazoa</taxon>
        <taxon>Chordata</taxon>
        <taxon>Craniata</taxon>
        <taxon>Vertebrata</taxon>
        <taxon>Euteleostomi</taxon>
        <taxon>Actinopterygii</taxon>
        <taxon>Neopterygii</taxon>
        <taxon>Teleostei</taxon>
        <taxon>Protacanthopterygii</taxon>
        <taxon>Esociformes</taxon>
        <taxon>Esocidae</taxon>
        <taxon>Esox</taxon>
    </lineage>
</organism>
<dbReference type="InterPro" id="IPR036259">
    <property type="entry name" value="MFS_trans_sf"/>
</dbReference>
<feature type="transmembrane region" description="Helical" evidence="6">
    <location>
        <begin position="167"/>
        <end position="187"/>
    </location>
</feature>
<evidence type="ECO:0000256" key="6">
    <source>
        <dbReference type="SAM" id="Phobius"/>
    </source>
</evidence>
<dbReference type="AlphaFoldDB" id="A0AAY5KUW4"/>
<reference evidence="7 8" key="1">
    <citation type="submission" date="2020-02" db="EMBL/GenBank/DDBJ databases">
        <title>Esox lucius (northern pike) genome, fEsoLuc1, primary haplotype.</title>
        <authorList>
            <person name="Myers G."/>
            <person name="Karagic N."/>
            <person name="Meyer A."/>
            <person name="Pippel M."/>
            <person name="Reichard M."/>
            <person name="Winkler S."/>
            <person name="Tracey A."/>
            <person name="Sims Y."/>
            <person name="Howe K."/>
            <person name="Rhie A."/>
            <person name="Formenti G."/>
            <person name="Durbin R."/>
            <person name="Fedrigo O."/>
            <person name="Jarvis E.D."/>
        </authorList>
    </citation>
    <scope>NUCLEOTIDE SEQUENCE [LARGE SCALE GENOMIC DNA]</scope>
</reference>
<keyword evidence="8" id="KW-1185">Reference proteome</keyword>
<feature type="transmembrane region" description="Helical" evidence="6">
    <location>
        <begin position="245"/>
        <end position="265"/>
    </location>
</feature>
<reference evidence="7" key="2">
    <citation type="submission" date="2025-08" db="UniProtKB">
        <authorList>
            <consortium name="Ensembl"/>
        </authorList>
    </citation>
    <scope>IDENTIFICATION</scope>
</reference>
<dbReference type="InterPro" id="IPR005828">
    <property type="entry name" value="MFS_sugar_transport-like"/>
</dbReference>
<feature type="compositionally biased region" description="Polar residues" evidence="5">
    <location>
        <begin position="685"/>
        <end position="700"/>
    </location>
</feature>
<evidence type="ECO:0000256" key="4">
    <source>
        <dbReference type="ARBA" id="ARBA00023136"/>
    </source>
</evidence>
<evidence type="ECO:0000256" key="3">
    <source>
        <dbReference type="ARBA" id="ARBA00022989"/>
    </source>
</evidence>
<dbReference type="SUPFAM" id="SSF103473">
    <property type="entry name" value="MFS general substrate transporter"/>
    <property type="match status" value="1"/>
</dbReference>
<accession>A0AAY5KUW4</accession>
<dbReference type="Gene3D" id="1.20.1250.20">
    <property type="entry name" value="MFS general substrate transporter like domains"/>
    <property type="match status" value="1"/>
</dbReference>
<protein>
    <recommendedName>
        <fullName evidence="9">Major facilitator superfamily (MFS) profile domain-containing protein</fullName>
    </recommendedName>
</protein>
<dbReference type="Proteomes" id="UP000265140">
    <property type="component" value="Chromosome 3"/>
</dbReference>
<feature type="transmembrane region" description="Helical" evidence="6">
    <location>
        <begin position="404"/>
        <end position="424"/>
    </location>
</feature>
<feature type="region of interest" description="Disordered" evidence="5">
    <location>
        <begin position="871"/>
        <end position="897"/>
    </location>
</feature>
<dbReference type="GeneTree" id="ENSGT00940000157354"/>
<dbReference type="Pfam" id="PF00083">
    <property type="entry name" value="Sugar_tr"/>
    <property type="match status" value="1"/>
</dbReference>
<feature type="transmembrane region" description="Helical" evidence="6">
    <location>
        <begin position="507"/>
        <end position="526"/>
    </location>
</feature>
<dbReference type="GO" id="GO:0022857">
    <property type="term" value="F:transmembrane transporter activity"/>
    <property type="evidence" value="ECO:0007669"/>
    <property type="project" value="InterPro"/>
</dbReference>
<dbReference type="GO" id="GO:0016020">
    <property type="term" value="C:membrane"/>
    <property type="evidence" value="ECO:0007669"/>
    <property type="project" value="UniProtKB-SubCell"/>
</dbReference>
<feature type="region of interest" description="Disordered" evidence="5">
    <location>
        <begin position="931"/>
        <end position="953"/>
    </location>
</feature>